<reference evidence="1 2" key="1">
    <citation type="submission" date="2020-08" db="EMBL/GenBank/DDBJ databases">
        <title>Genomic Encyclopedia of Type Strains, Phase IV (KMG-IV): sequencing the most valuable type-strain genomes for metagenomic binning, comparative biology and taxonomic classification.</title>
        <authorList>
            <person name="Goeker M."/>
        </authorList>
    </citation>
    <scope>NUCLEOTIDE SEQUENCE [LARGE SCALE GENOMIC DNA]</scope>
    <source>
        <strain evidence="1 2">DSM 26718</strain>
    </source>
</reference>
<accession>A0A7W9T5W5</accession>
<dbReference type="RefSeq" id="WP_183405609.1">
    <property type="nucleotide sequence ID" value="NZ_JACHGG010000018.1"/>
</dbReference>
<keyword evidence="2" id="KW-1185">Reference proteome</keyword>
<protein>
    <submittedName>
        <fullName evidence="1">Uncharacterized protein</fullName>
    </submittedName>
</protein>
<dbReference type="Proteomes" id="UP000532746">
    <property type="component" value="Unassembled WGS sequence"/>
</dbReference>
<name>A0A7W9T5W5_9BACT</name>
<evidence type="ECO:0000313" key="2">
    <source>
        <dbReference type="Proteomes" id="UP000532746"/>
    </source>
</evidence>
<gene>
    <name evidence="1" type="ORF">HNQ93_004426</name>
</gene>
<sequence length="187" mass="20646">MAQPPMPADSIASPLTVFLQQLDSPAFQDALRAQLRAEAAAANTFLSYRDAQGRYVHEYPATGEVYEVSLTQPQTRRLLPPHVAQEPMNKERISDTADGSRTAHLQPVIDFLKAQGNEPATGDAFYYNRDGYGVYGFAEPLDMDALRARFDFPASIVAGQSGVYDSRNFVSITQDFGPQPVRPLSFE</sequence>
<proteinExistence type="predicted"/>
<evidence type="ECO:0000313" key="1">
    <source>
        <dbReference type="EMBL" id="MBB6061545.1"/>
    </source>
</evidence>
<organism evidence="1 2">
    <name type="scientific">Hymenobacter luteus</name>
    <dbReference type="NCBI Taxonomy" id="1411122"/>
    <lineage>
        <taxon>Bacteria</taxon>
        <taxon>Pseudomonadati</taxon>
        <taxon>Bacteroidota</taxon>
        <taxon>Cytophagia</taxon>
        <taxon>Cytophagales</taxon>
        <taxon>Hymenobacteraceae</taxon>
        <taxon>Hymenobacter</taxon>
    </lineage>
</organism>
<dbReference type="EMBL" id="JACHGG010000018">
    <property type="protein sequence ID" value="MBB6061545.1"/>
    <property type="molecule type" value="Genomic_DNA"/>
</dbReference>
<comment type="caution">
    <text evidence="1">The sequence shown here is derived from an EMBL/GenBank/DDBJ whole genome shotgun (WGS) entry which is preliminary data.</text>
</comment>
<dbReference type="AlphaFoldDB" id="A0A7W9T5W5"/>